<accession>A0A6C0Y687</accession>
<proteinExistence type="predicted"/>
<name>A0A6C0Y687_9GAMM</name>
<dbReference type="EMBL" id="CP044456">
    <property type="protein sequence ID" value="QIC71734.1"/>
    <property type="molecule type" value="Genomic_DNA"/>
</dbReference>
<dbReference type="Proteomes" id="UP000503440">
    <property type="component" value="Plasmid pB18-1"/>
</dbReference>
<gene>
    <name evidence="1" type="ORF">FSC09_15175</name>
</gene>
<protein>
    <submittedName>
        <fullName evidence="1">Uncharacterized protein</fullName>
    </submittedName>
</protein>
<evidence type="ECO:0000313" key="2">
    <source>
        <dbReference type="Proteomes" id="UP000503440"/>
    </source>
</evidence>
<dbReference type="AlphaFoldDB" id="A0A6C0Y687"/>
<dbReference type="RefSeq" id="WP_163146392.1">
    <property type="nucleotide sequence ID" value="NZ_CP044456.1"/>
</dbReference>
<sequence>MPPSKVTKTVQAFQVDSSFDKIQKHCEATHKQLSRFISHQFDDLLRKGEGKWTVSVDQFSELISKESKQNICRFRLREDVNKRVDAFAANTSRKKSLFLSFLLYQVAVQLEHGNKRRIVKKRDE</sequence>
<evidence type="ECO:0000313" key="1">
    <source>
        <dbReference type="EMBL" id="QIC71734.1"/>
    </source>
</evidence>
<geneLocation type="plasmid" evidence="2">
    <name>pb18-1</name>
</geneLocation>
<reference evidence="1 2" key="1">
    <citation type="submission" date="2019-09" db="EMBL/GenBank/DDBJ databases">
        <title>Non-baumannii Acinetobacter spp. carrying blaNDM-1 isolated in China.</title>
        <authorList>
            <person name="Cui C."/>
            <person name="Chen C."/>
            <person name="Sun J."/>
            <person name="Liu Y."/>
        </authorList>
    </citation>
    <scope>NUCLEOTIDE SEQUENCE [LARGE SCALE GENOMIC DNA]</scope>
    <source>
        <strain evidence="1 2">B18</strain>
        <plasmid evidence="2">pb18-1</plasmid>
    </source>
</reference>
<organism evidence="1 2">
    <name type="scientific">Acinetobacter indicus</name>
    <dbReference type="NCBI Taxonomy" id="756892"/>
    <lineage>
        <taxon>Bacteria</taxon>
        <taxon>Pseudomonadati</taxon>
        <taxon>Pseudomonadota</taxon>
        <taxon>Gammaproteobacteria</taxon>
        <taxon>Moraxellales</taxon>
        <taxon>Moraxellaceae</taxon>
        <taxon>Acinetobacter</taxon>
    </lineage>
</organism>
<keyword evidence="1" id="KW-0614">Plasmid</keyword>